<feature type="transmembrane region" description="Helical" evidence="6">
    <location>
        <begin position="6"/>
        <end position="24"/>
    </location>
</feature>
<dbReference type="Gene3D" id="1.10.1060.10">
    <property type="entry name" value="Alpha-helical ferredoxin"/>
    <property type="match status" value="1"/>
</dbReference>
<evidence type="ECO:0000256" key="3">
    <source>
        <dbReference type="ARBA" id="ARBA00023002"/>
    </source>
</evidence>
<protein>
    <submittedName>
        <fullName evidence="8">(Fe-S)-binding protein</fullName>
    </submittedName>
</protein>
<feature type="transmembrane region" description="Helical" evidence="6">
    <location>
        <begin position="68"/>
        <end position="89"/>
    </location>
</feature>
<feature type="domain" description="4Fe-4S ferredoxin-type" evidence="7">
    <location>
        <begin position="361"/>
        <end position="392"/>
    </location>
</feature>
<keyword evidence="4" id="KW-0408">Iron</keyword>
<evidence type="ECO:0000313" key="9">
    <source>
        <dbReference type="Proteomes" id="UP000607435"/>
    </source>
</evidence>
<keyword evidence="5" id="KW-0411">Iron-sulfur</keyword>
<dbReference type="EMBL" id="JACOME010000002">
    <property type="protein sequence ID" value="MBC3846447.1"/>
    <property type="molecule type" value="Genomic_DNA"/>
</dbReference>
<evidence type="ECO:0000256" key="5">
    <source>
        <dbReference type="ARBA" id="ARBA00023014"/>
    </source>
</evidence>
<keyword evidence="6" id="KW-1133">Transmembrane helix</keyword>
<evidence type="ECO:0000256" key="1">
    <source>
        <dbReference type="ARBA" id="ARBA00022485"/>
    </source>
</evidence>
<organism evidence="8 9">
    <name type="scientific">Winogradskyella echinorum</name>
    <dbReference type="NCBI Taxonomy" id="538189"/>
    <lineage>
        <taxon>Bacteria</taxon>
        <taxon>Pseudomonadati</taxon>
        <taxon>Bacteroidota</taxon>
        <taxon>Flavobacteriia</taxon>
        <taxon>Flavobacteriales</taxon>
        <taxon>Flavobacteriaceae</taxon>
        <taxon>Winogradskyella</taxon>
    </lineage>
</organism>
<evidence type="ECO:0000313" key="8">
    <source>
        <dbReference type="EMBL" id="MBC3846447.1"/>
    </source>
</evidence>
<dbReference type="InterPro" id="IPR017900">
    <property type="entry name" value="4Fe4S_Fe_S_CS"/>
</dbReference>
<dbReference type="Proteomes" id="UP000607435">
    <property type="component" value="Unassembled WGS sequence"/>
</dbReference>
<keyword evidence="6" id="KW-0472">Membrane</keyword>
<reference evidence="8 9" key="1">
    <citation type="submission" date="2020-08" db="EMBL/GenBank/DDBJ databases">
        <title>Winogradskyella ouciana sp. nov., isolated from the hadal seawater of the Mariana Trench.</title>
        <authorList>
            <person name="He X."/>
        </authorList>
    </citation>
    <scope>NUCLEOTIDE SEQUENCE [LARGE SCALE GENOMIC DNA]</scope>
    <source>
        <strain evidence="8 9">KCTC 22026</strain>
    </source>
</reference>
<keyword evidence="1" id="KW-0004">4Fe-4S</keyword>
<evidence type="ECO:0000259" key="7">
    <source>
        <dbReference type="PROSITE" id="PS51379"/>
    </source>
</evidence>
<feature type="domain" description="4Fe-4S ferredoxin-type" evidence="7">
    <location>
        <begin position="297"/>
        <end position="328"/>
    </location>
</feature>
<proteinExistence type="predicted"/>
<sequence length="437" mass="49484">MEYLPNILFAAILVLGIGYFARNIKKIIRNIKLGQKIDASDNKSQRWKNLAYIALGQSKMVKRPVSGFLHIIVYVGFIIINIEVLEIIIDGLFGTHRIGQEYLPTALYGFLIGAFEILAVLVLVSVTLFWLRRNVIKIKRFLSSEMKGWPKNDGNIILYFEVVLMCLFLVMNATDTSFQSMASGNIISQFIAPWFEGFSAETLHIIERTAWWLHIVGILIFLNYLYFSKHLHILLAFPNVYLGSVEPKGKFNNLEAVTNEVKLMMDPDADPYAAPAETAEEEAPAKFGASDVMDLSQIQLLNAYTCTECGRCTSACPANLTGKKLSPRKIMMDTRDRLEEVGKNIDANKGEFKDDGKQLLGDYITNEELWACTTCNACVEECPVSINPLSIILEMRRYLVMEQSAAPMELNNMMTNIENNGAPWPYNQMDRLNWKDE</sequence>
<dbReference type="PROSITE" id="PS00198">
    <property type="entry name" value="4FE4S_FER_1"/>
    <property type="match status" value="2"/>
</dbReference>
<dbReference type="Gene3D" id="1.20.950.20">
    <property type="entry name" value="Transmembrane di-heme cytochromes, Chain C"/>
    <property type="match status" value="1"/>
</dbReference>
<feature type="transmembrane region" description="Helical" evidence="6">
    <location>
        <begin position="109"/>
        <end position="131"/>
    </location>
</feature>
<dbReference type="InterPro" id="IPR036197">
    <property type="entry name" value="NarG-like_sf"/>
</dbReference>
<dbReference type="PANTHER" id="PTHR43255">
    <property type="entry name" value="IRON-SULFUR-BINDING OXIDOREDUCTASE FADF-RELATED-RELATED"/>
    <property type="match status" value="1"/>
</dbReference>
<dbReference type="Pfam" id="PF13187">
    <property type="entry name" value="Fer4_9"/>
    <property type="match status" value="1"/>
</dbReference>
<dbReference type="PANTHER" id="PTHR43255:SF1">
    <property type="entry name" value="IRON-SULFUR-BINDING OXIDOREDUCTASE FADF-RELATED"/>
    <property type="match status" value="1"/>
</dbReference>
<keyword evidence="9" id="KW-1185">Reference proteome</keyword>
<gene>
    <name evidence="8" type="ORF">H6H04_08650</name>
</gene>
<feature type="transmembrane region" description="Helical" evidence="6">
    <location>
        <begin position="209"/>
        <end position="227"/>
    </location>
</feature>
<keyword evidence="3" id="KW-0560">Oxidoreductase</keyword>
<accession>A0ABR6Y119</accession>
<dbReference type="PROSITE" id="PS51379">
    <property type="entry name" value="4FE4S_FER_2"/>
    <property type="match status" value="2"/>
</dbReference>
<evidence type="ECO:0000256" key="4">
    <source>
        <dbReference type="ARBA" id="ARBA00023004"/>
    </source>
</evidence>
<dbReference type="SUPFAM" id="SSF46548">
    <property type="entry name" value="alpha-helical ferredoxin"/>
    <property type="match status" value="1"/>
</dbReference>
<dbReference type="RefSeq" id="WP_186845563.1">
    <property type="nucleotide sequence ID" value="NZ_JACOME010000002.1"/>
</dbReference>
<keyword evidence="6" id="KW-0812">Transmembrane</keyword>
<comment type="caution">
    <text evidence="8">The sequence shown here is derived from an EMBL/GenBank/DDBJ whole genome shotgun (WGS) entry which is preliminary data.</text>
</comment>
<keyword evidence="2" id="KW-0479">Metal-binding</keyword>
<dbReference type="InterPro" id="IPR017896">
    <property type="entry name" value="4Fe4S_Fe-S-bd"/>
</dbReference>
<feature type="transmembrane region" description="Helical" evidence="6">
    <location>
        <begin position="156"/>
        <end position="174"/>
    </location>
</feature>
<dbReference type="SUPFAM" id="SSF103501">
    <property type="entry name" value="Respiratory nitrate reductase 1 gamma chain"/>
    <property type="match status" value="1"/>
</dbReference>
<name>A0ABR6Y119_9FLAO</name>
<evidence type="ECO:0000256" key="2">
    <source>
        <dbReference type="ARBA" id="ARBA00022723"/>
    </source>
</evidence>
<evidence type="ECO:0000256" key="6">
    <source>
        <dbReference type="SAM" id="Phobius"/>
    </source>
</evidence>
<dbReference type="InterPro" id="IPR051460">
    <property type="entry name" value="HdrC_iron-sulfur_subunit"/>
</dbReference>
<dbReference type="InterPro" id="IPR009051">
    <property type="entry name" value="Helical_ferredxn"/>
</dbReference>